<dbReference type="EMBL" id="RZGR01000010">
    <property type="protein sequence ID" value="RUQ88850.1"/>
    <property type="molecule type" value="Genomic_DNA"/>
</dbReference>
<dbReference type="AlphaFoldDB" id="A0A3S0VAW6"/>
<evidence type="ECO:0000313" key="1">
    <source>
        <dbReference type="EMBL" id="RUQ88850.1"/>
    </source>
</evidence>
<dbReference type="RefSeq" id="WP_126953313.1">
    <property type="nucleotide sequence ID" value="NZ_RZGR01000010.1"/>
</dbReference>
<sequence length="204" mass="23547">MNHITFFNKSSRKLTFQQKLKIAVKSIREKKSFIAEKVYEAIKTKQVSLHSFEQLSAEHFLEVRKAIAESSEIELPEQYPPAEETLSIIENKLGGFIVHDCIYLCSRGSSRRIALTIVHEVTHYLNTDIWEEELTTKQCEIACYRDEVRSFLAEEAFAKGFCLTRNDVKKVHEKVTRLYPEYVAAGENTKAIGYVFSSFDTPRL</sequence>
<organism evidence="1 2">
    <name type="scientific">Legionella septentrionalis</name>
    <dbReference type="NCBI Taxonomy" id="2498109"/>
    <lineage>
        <taxon>Bacteria</taxon>
        <taxon>Pseudomonadati</taxon>
        <taxon>Pseudomonadota</taxon>
        <taxon>Gammaproteobacteria</taxon>
        <taxon>Legionellales</taxon>
        <taxon>Legionellaceae</taxon>
        <taxon>Legionella</taxon>
    </lineage>
</organism>
<evidence type="ECO:0000313" key="2">
    <source>
        <dbReference type="Proteomes" id="UP000288012"/>
    </source>
</evidence>
<comment type="caution">
    <text evidence="1">The sequence shown here is derived from an EMBL/GenBank/DDBJ whole genome shotgun (WGS) entry which is preliminary data.</text>
</comment>
<dbReference type="Proteomes" id="UP000288012">
    <property type="component" value="Unassembled WGS sequence"/>
</dbReference>
<keyword evidence="2" id="KW-1185">Reference proteome</keyword>
<protein>
    <submittedName>
        <fullName evidence="1">Uncharacterized protein</fullName>
    </submittedName>
</protein>
<reference evidence="1 2" key="1">
    <citation type="submission" date="2018-12" db="EMBL/GenBank/DDBJ databases">
        <title>Legionella sp,whole genome shotgun sequence.</title>
        <authorList>
            <person name="Wu H."/>
        </authorList>
    </citation>
    <scope>NUCLEOTIDE SEQUENCE [LARGE SCALE GENOMIC DNA]</scope>
    <source>
        <strain evidence="2">km714</strain>
    </source>
</reference>
<accession>A0A3S0VAW6</accession>
<name>A0A3S0VAW6_9GAMM</name>
<gene>
    <name evidence="1" type="ORF">EKM59_04755</name>
</gene>
<proteinExistence type="predicted"/>